<dbReference type="Proteomes" id="UP000258016">
    <property type="component" value="Chromosome"/>
</dbReference>
<protein>
    <recommendedName>
        <fullName evidence="3">DUF3168 domain-containing protein</fullName>
    </recommendedName>
</protein>
<evidence type="ECO:0000313" key="2">
    <source>
        <dbReference type="Proteomes" id="UP000258016"/>
    </source>
</evidence>
<accession>A0ABN5B4R2</accession>
<organism evidence="1 2">
    <name type="scientific">Blastomonas fulva</name>
    <dbReference type="NCBI Taxonomy" id="1550728"/>
    <lineage>
        <taxon>Bacteria</taxon>
        <taxon>Pseudomonadati</taxon>
        <taxon>Pseudomonadota</taxon>
        <taxon>Alphaproteobacteria</taxon>
        <taxon>Sphingomonadales</taxon>
        <taxon>Sphingomonadaceae</taxon>
        <taxon>Blastomonas</taxon>
    </lineage>
</organism>
<name>A0ABN5B4R2_9SPHN</name>
<dbReference type="GeneID" id="303486281"/>
<dbReference type="RefSeq" id="WP_117352486.1">
    <property type="nucleotide sequence ID" value="NZ_CP020083.1"/>
</dbReference>
<gene>
    <name evidence="1" type="ORF">B5J99_11930</name>
</gene>
<dbReference type="EMBL" id="CP020083">
    <property type="protein sequence ID" value="ASR52077.1"/>
    <property type="molecule type" value="Genomic_DNA"/>
</dbReference>
<evidence type="ECO:0008006" key="3">
    <source>
        <dbReference type="Google" id="ProtNLM"/>
    </source>
</evidence>
<proteinExistence type="predicted"/>
<evidence type="ECO:0000313" key="1">
    <source>
        <dbReference type="EMBL" id="ASR52077.1"/>
    </source>
</evidence>
<reference evidence="1 2" key="1">
    <citation type="submission" date="2017-03" db="EMBL/GenBank/DDBJ databases">
        <title>Complete genome sequence of Blastomonas fulva degrading microcsystin LR.</title>
        <authorList>
            <person name="Lee H.-g."/>
            <person name="Jin L."/>
            <person name="oh H.-M."/>
        </authorList>
    </citation>
    <scope>NUCLEOTIDE SEQUENCE [LARGE SCALE GENOMIC DNA]</scope>
    <source>
        <strain evidence="1 2">T2</strain>
    </source>
</reference>
<keyword evidence="2" id="KW-1185">Reference proteome</keyword>
<sequence>MIHHTIRHDPATALIRAVLSLARGDAELEEHRGTCWASATFTGMRHVMRLRFNGDQAVQTAQWLARMLPEHEFAFSGHLVADIAITDTHRRNEGMPIMTLVIEALTVEAD</sequence>